<dbReference type="Pfam" id="PF01243">
    <property type="entry name" value="PNPOx_N"/>
    <property type="match status" value="1"/>
</dbReference>
<evidence type="ECO:0000313" key="2">
    <source>
        <dbReference type="EMBL" id="QNG50122.1"/>
    </source>
</evidence>
<sequence>MSRYAQLTFTDPVREVQAEQGSAAAMARMLPPDGSDTAGPDALGPAEAAFLAERDGVYLATVGSTGWPYVQHRGGPPGFLHVLDEHTLGFVDVRGNRQYVSTGNLRHDDRVAVFAMDHAHQRRLKLLGRAELVALDADPALTERLSDVAADGRPERVVLIHVEGVQQNCPQHITPRWSEAELADALAPMRERIAELEAENARLRGA</sequence>
<reference evidence="2 3" key="1">
    <citation type="submission" date="2020-08" db="EMBL/GenBank/DDBJ databases">
        <authorList>
            <person name="Mo P."/>
        </authorList>
    </citation>
    <scope>NUCLEOTIDE SEQUENCE [LARGE SCALE GENOMIC DNA]</scope>
    <source>
        <strain evidence="2 3">CGMCC 4.1532</strain>
    </source>
</reference>
<keyword evidence="3" id="KW-1185">Reference proteome</keyword>
<dbReference type="EMBL" id="CP060131">
    <property type="protein sequence ID" value="QNG50122.1"/>
    <property type="molecule type" value="Genomic_DNA"/>
</dbReference>
<dbReference type="SUPFAM" id="SSF50475">
    <property type="entry name" value="FMN-binding split barrel"/>
    <property type="match status" value="1"/>
</dbReference>
<dbReference type="PANTHER" id="PTHR42815:SF2">
    <property type="entry name" value="FAD-BINDING, PUTATIVE (AFU_ORTHOLOGUE AFUA_6G07600)-RELATED"/>
    <property type="match status" value="1"/>
</dbReference>
<dbReference type="InterPro" id="IPR012349">
    <property type="entry name" value="Split_barrel_FMN-bd"/>
</dbReference>
<organism evidence="2 3">
    <name type="scientific">Pseudonocardia petroleophila</name>
    <dbReference type="NCBI Taxonomy" id="37331"/>
    <lineage>
        <taxon>Bacteria</taxon>
        <taxon>Bacillati</taxon>
        <taxon>Actinomycetota</taxon>
        <taxon>Actinomycetes</taxon>
        <taxon>Pseudonocardiales</taxon>
        <taxon>Pseudonocardiaceae</taxon>
        <taxon>Pseudonocardia</taxon>
    </lineage>
</organism>
<evidence type="ECO:0000313" key="3">
    <source>
        <dbReference type="Proteomes" id="UP000515728"/>
    </source>
</evidence>
<dbReference type="Proteomes" id="UP000515728">
    <property type="component" value="Chromosome"/>
</dbReference>
<evidence type="ECO:0000259" key="1">
    <source>
        <dbReference type="Pfam" id="PF01243"/>
    </source>
</evidence>
<proteinExistence type="predicted"/>
<gene>
    <name evidence="2" type="ORF">H6H00_17805</name>
</gene>
<dbReference type="PANTHER" id="PTHR42815">
    <property type="entry name" value="FAD-BINDING, PUTATIVE (AFU_ORTHOLOGUE AFUA_6G07600)-RELATED"/>
    <property type="match status" value="1"/>
</dbReference>
<dbReference type="KEGG" id="ppel:H6H00_17805"/>
<accession>A0A7G7MBG1</accession>
<dbReference type="Gene3D" id="2.30.110.10">
    <property type="entry name" value="Electron Transport, Fmn-binding Protein, Chain A"/>
    <property type="match status" value="1"/>
</dbReference>
<name>A0A7G7MBG1_9PSEU</name>
<feature type="domain" description="Pyridoxamine 5'-phosphate oxidase N-terminal" evidence="1">
    <location>
        <begin position="46"/>
        <end position="169"/>
    </location>
</feature>
<protein>
    <submittedName>
        <fullName evidence="2">Pyridoxamine 5'-phosphate oxidase family protein</fullName>
    </submittedName>
</protein>
<dbReference type="AlphaFoldDB" id="A0A7G7MBG1"/>
<dbReference type="RefSeq" id="WP_185716884.1">
    <property type="nucleotide sequence ID" value="NZ_BAAAWI010000001.1"/>
</dbReference>
<dbReference type="InterPro" id="IPR011576">
    <property type="entry name" value="Pyridox_Oxase_N"/>
</dbReference>